<dbReference type="EMBL" id="JAQPOK010000094">
    <property type="protein sequence ID" value="MDJ1179785.1"/>
    <property type="molecule type" value="Genomic_DNA"/>
</dbReference>
<organism evidence="2 3">
    <name type="scientific">Roseofilum halophilum BLCC-M91</name>
    <dbReference type="NCBI Taxonomy" id="3022259"/>
    <lineage>
        <taxon>Bacteria</taxon>
        <taxon>Bacillati</taxon>
        <taxon>Cyanobacteriota</taxon>
        <taxon>Cyanophyceae</taxon>
        <taxon>Desertifilales</taxon>
        <taxon>Desertifilaceae</taxon>
        <taxon>Roseofilum</taxon>
        <taxon>Roseofilum halophilum</taxon>
    </lineage>
</organism>
<evidence type="ECO:0000313" key="2">
    <source>
        <dbReference type="EMBL" id="MDJ1179785.1"/>
    </source>
</evidence>
<accession>A0ABT7BKT0</accession>
<dbReference type="Gene3D" id="3.40.50.720">
    <property type="entry name" value="NAD(P)-binding Rossmann-like Domain"/>
    <property type="match status" value="1"/>
</dbReference>
<evidence type="ECO:0000259" key="1">
    <source>
        <dbReference type="Pfam" id="PF03435"/>
    </source>
</evidence>
<gene>
    <name evidence="2" type="ORF">PJF56_13005</name>
</gene>
<comment type="caution">
    <text evidence="2">The sequence shown here is derived from an EMBL/GenBank/DDBJ whole genome shotgun (WGS) entry which is preliminary data.</text>
</comment>
<dbReference type="PANTHER" id="PTHR43796:SF2">
    <property type="entry name" value="CARBOXYNORSPERMIDINE SYNTHASE"/>
    <property type="match status" value="1"/>
</dbReference>
<dbReference type="RefSeq" id="WP_283763090.1">
    <property type="nucleotide sequence ID" value="NZ_JAQPOK010000094.1"/>
</dbReference>
<evidence type="ECO:0000313" key="3">
    <source>
        <dbReference type="Proteomes" id="UP001231370"/>
    </source>
</evidence>
<protein>
    <submittedName>
        <fullName evidence="2">Saccharopine dehydrogenase NADP-binding domain-containing protein</fullName>
    </submittedName>
</protein>
<dbReference type="SUPFAM" id="SSF51735">
    <property type="entry name" value="NAD(P)-binding Rossmann-fold domains"/>
    <property type="match status" value="1"/>
</dbReference>
<name>A0ABT7BKT0_9CYAN</name>
<proteinExistence type="predicted"/>
<sequence length="392" mass="43614">MPTQYHIMVNTLSPERVRSSKPIEVKVLAKNQILIIGGTGRIGHHVAQDLQQHMDAKLVVTGRQRPKSDRHLMGEFLPLDLGNREQLQKAIAQSQLVIHCAGPFHHRDARVLKSCIEQGVDYLDVSDHRSFTQKALELAPAAQEAGITAIVNTGVFPGISNGMVRQGVDGFDRVETIRLYYAVGGSGGAGVTVMRTTFLGLQHPFLAWIGGKWQTLEPYSDRQIIDFGPPFNALGVYWYDVPEAWTIAESFPVQNVITKFGSAPDIYNRLTALMAKLPPSWIHHPFVIEGLSQISYRMTQVSDRFSGVGIVMIVEVEGEKDSQRASYQSRFYHPHTAIAAGCGTGVLAEWIGNGRLKKPGVWPVEQAITSEEFVEMMRSSRNLDLQQTWEDL</sequence>
<dbReference type="InterPro" id="IPR005097">
    <property type="entry name" value="Sacchrp_dh_NADP-bd"/>
</dbReference>
<feature type="domain" description="Saccharopine dehydrogenase NADP binding" evidence="1">
    <location>
        <begin position="33"/>
        <end position="150"/>
    </location>
</feature>
<reference evidence="2 3" key="1">
    <citation type="submission" date="2023-01" db="EMBL/GenBank/DDBJ databases">
        <title>Novel diversity within Roseofilum (Cyanobacteria; Desertifilaceae) from marine benthic mats with descriptions of four novel species.</title>
        <authorList>
            <person name="Wang Y."/>
            <person name="Berthold D.E."/>
            <person name="Hu J."/>
            <person name="Lefler F.W."/>
            <person name="Laughinghouse H.D. IV."/>
        </authorList>
    </citation>
    <scope>NUCLEOTIDE SEQUENCE [LARGE SCALE GENOMIC DNA]</scope>
    <source>
        <strain evidence="2 3">BLCC-M91</strain>
    </source>
</reference>
<dbReference type="PANTHER" id="PTHR43796">
    <property type="entry name" value="CARBOXYNORSPERMIDINE SYNTHASE"/>
    <property type="match status" value="1"/>
</dbReference>
<keyword evidence="3" id="KW-1185">Reference proteome</keyword>
<dbReference type="InterPro" id="IPR036291">
    <property type="entry name" value="NAD(P)-bd_dom_sf"/>
</dbReference>
<dbReference type="Proteomes" id="UP001231370">
    <property type="component" value="Unassembled WGS sequence"/>
</dbReference>
<dbReference type="Gene3D" id="3.30.360.10">
    <property type="entry name" value="Dihydrodipicolinate Reductase, domain 2"/>
    <property type="match status" value="1"/>
</dbReference>
<dbReference type="Pfam" id="PF03435">
    <property type="entry name" value="Sacchrp_dh_NADP"/>
    <property type="match status" value="1"/>
</dbReference>